<dbReference type="AlphaFoldDB" id="A0A2S1YFU6"/>
<proteinExistence type="predicted"/>
<organism evidence="1 2">
    <name type="scientific">Flavobacterium crocinum</name>
    <dbReference type="NCBI Taxonomy" id="2183896"/>
    <lineage>
        <taxon>Bacteria</taxon>
        <taxon>Pseudomonadati</taxon>
        <taxon>Bacteroidota</taxon>
        <taxon>Flavobacteriia</taxon>
        <taxon>Flavobacteriales</taxon>
        <taxon>Flavobacteriaceae</taxon>
        <taxon>Flavobacterium</taxon>
    </lineage>
</organism>
<dbReference type="Pfam" id="PF10884">
    <property type="entry name" value="DUF2683"/>
    <property type="match status" value="1"/>
</dbReference>
<keyword evidence="2" id="KW-1185">Reference proteome</keyword>
<dbReference type="EMBL" id="CP029255">
    <property type="protein sequence ID" value="AWK02898.1"/>
    <property type="molecule type" value="Genomic_DNA"/>
</dbReference>
<dbReference type="KEGG" id="fcr:HYN56_01175"/>
<name>A0A2S1YFU6_9FLAO</name>
<accession>A0A2S1YFU6</accession>
<dbReference type="InterPro" id="IPR020271">
    <property type="entry name" value="Uncharacterised_MJ1172"/>
</dbReference>
<dbReference type="Proteomes" id="UP000245250">
    <property type="component" value="Chromosome"/>
</dbReference>
<dbReference type="RefSeq" id="WP_109190516.1">
    <property type="nucleotide sequence ID" value="NZ_CP029255.1"/>
</dbReference>
<gene>
    <name evidence="1" type="ORF">HYN56_01175</name>
</gene>
<reference evidence="1 2" key="1">
    <citation type="submission" date="2018-05" db="EMBL/GenBank/DDBJ databases">
        <title>Genome sequencing of Flavobacterium sp. HYN0056.</title>
        <authorList>
            <person name="Yi H."/>
            <person name="Baek C."/>
        </authorList>
    </citation>
    <scope>NUCLEOTIDE SEQUENCE [LARGE SCALE GENOMIC DNA]</scope>
    <source>
        <strain evidence="1 2">HYN0056</strain>
    </source>
</reference>
<evidence type="ECO:0000313" key="2">
    <source>
        <dbReference type="Proteomes" id="UP000245250"/>
    </source>
</evidence>
<evidence type="ECO:0000313" key="1">
    <source>
        <dbReference type="EMBL" id="AWK02898.1"/>
    </source>
</evidence>
<sequence length="80" mass="9138">MTTIKINERTKSGKAFMAMFEAFFKGVDGIEVVETDSKKTEKEESFYSPEFIEKIKKAEANIKKGKTTRLNPEDIWGSIL</sequence>
<protein>
    <submittedName>
        <fullName evidence="1">Uncharacterized protein</fullName>
    </submittedName>
</protein>